<dbReference type="AlphaFoldDB" id="A0A699S8E4"/>
<sequence length="147" mass="16382">RNTRNTSKFTYGPKQTSADESDSKSVEDVSRDSDSSVKPSTSVPEPVVNESKVVNEPKAVNEPKVWTDAPIIEEYESDSDDDLVKGSGYAKKSCFVCGSFSHLIRDCYFHEKRMAKQAALIKSKGKGTGQQADRPLWNNVQRINHQN</sequence>
<proteinExistence type="predicted"/>
<reference evidence="2" key="1">
    <citation type="journal article" date="2019" name="Sci. Rep.">
        <title>Draft genome of Tanacetum cinerariifolium, the natural source of mosquito coil.</title>
        <authorList>
            <person name="Yamashiro T."/>
            <person name="Shiraishi A."/>
            <person name="Satake H."/>
            <person name="Nakayama K."/>
        </authorList>
    </citation>
    <scope>NUCLEOTIDE SEQUENCE</scope>
</reference>
<feature type="non-terminal residue" evidence="2">
    <location>
        <position position="1"/>
    </location>
</feature>
<feature type="non-terminal residue" evidence="2">
    <location>
        <position position="147"/>
    </location>
</feature>
<feature type="compositionally biased region" description="Polar residues" evidence="1">
    <location>
        <begin position="1"/>
        <end position="16"/>
    </location>
</feature>
<evidence type="ECO:0008006" key="3">
    <source>
        <dbReference type="Google" id="ProtNLM"/>
    </source>
</evidence>
<name>A0A699S8E4_TANCI</name>
<dbReference type="EMBL" id="BKCJ011143735">
    <property type="protein sequence ID" value="GFC93503.1"/>
    <property type="molecule type" value="Genomic_DNA"/>
</dbReference>
<evidence type="ECO:0000313" key="2">
    <source>
        <dbReference type="EMBL" id="GFC93503.1"/>
    </source>
</evidence>
<comment type="caution">
    <text evidence="2">The sequence shown here is derived from an EMBL/GenBank/DDBJ whole genome shotgun (WGS) entry which is preliminary data.</text>
</comment>
<protein>
    <recommendedName>
        <fullName evidence="3">CCHC-type domain-containing protein</fullName>
    </recommendedName>
</protein>
<accession>A0A699S8E4</accession>
<evidence type="ECO:0000256" key="1">
    <source>
        <dbReference type="SAM" id="MobiDB-lite"/>
    </source>
</evidence>
<feature type="region of interest" description="Disordered" evidence="1">
    <location>
        <begin position="1"/>
        <end position="56"/>
    </location>
</feature>
<feature type="compositionally biased region" description="Basic and acidic residues" evidence="1">
    <location>
        <begin position="21"/>
        <end position="35"/>
    </location>
</feature>
<gene>
    <name evidence="2" type="ORF">Tci_865473</name>
</gene>
<organism evidence="2">
    <name type="scientific">Tanacetum cinerariifolium</name>
    <name type="common">Dalmatian daisy</name>
    <name type="synonym">Chrysanthemum cinerariifolium</name>
    <dbReference type="NCBI Taxonomy" id="118510"/>
    <lineage>
        <taxon>Eukaryota</taxon>
        <taxon>Viridiplantae</taxon>
        <taxon>Streptophyta</taxon>
        <taxon>Embryophyta</taxon>
        <taxon>Tracheophyta</taxon>
        <taxon>Spermatophyta</taxon>
        <taxon>Magnoliopsida</taxon>
        <taxon>eudicotyledons</taxon>
        <taxon>Gunneridae</taxon>
        <taxon>Pentapetalae</taxon>
        <taxon>asterids</taxon>
        <taxon>campanulids</taxon>
        <taxon>Asterales</taxon>
        <taxon>Asteraceae</taxon>
        <taxon>Asteroideae</taxon>
        <taxon>Anthemideae</taxon>
        <taxon>Anthemidinae</taxon>
        <taxon>Tanacetum</taxon>
    </lineage>
</organism>